<dbReference type="GO" id="GO:0003700">
    <property type="term" value="F:DNA-binding transcription factor activity"/>
    <property type="evidence" value="ECO:0007669"/>
    <property type="project" value="InterPro"/>
</dbReference>
<dbReference type="InterPro" id="IPR036390">
    <property type="entry name" value="WH_DNA-bd_sf"/>
</dbReference>
<proteinExistence type="predicted"/>
<dbReference type="SMART" id="SM00347">
    <property type="entry name" value="HTH_MARR"/>
    <property type="match status" value="1"/>
</dbReference>
<dbReference type="GO" id="GO:0006950">
    <property type="term" value="P:response to stress"/>
    <property type="evidence" value="ECO:0007669"/>
    <property type="project" value="TreeGrafter"/>
</dbReference>
<dbReference type="PANTHER" id="PTHR33164:SF43">
    <property type="entry name" value="HTH-TYPE TRANSCRIPTIONAL REPRESSOR YETL"/>
    <property type="match status" value="1"/>
</dbReference>
<reference evidence="2 3" key="1">
    <citation type="submission" date="2017-07" db="EMBL/GenBank/DDBJ databases">
        <title>Acidovorax KNDSW TSA 6 genome sequence and assembly.</title>
        <authorList>
            <person name="Mayilraj S."/>
        </authorList>
    </citation>
    <scope>NUCLEOTIDE SEQUENCE [LARGE SCALE GENOMIC DNA]</scope>
    <source>
        <strain evidence="2 3">KNDSW-TSA6</strain>
    </source>
</reference>
<dbReference type="PRINTS" id="PR00598">
    <property type="entry name" value="HTHMARR"/>
</dbReference>
<dbReference type="EMBL" id="NOIG01000008">
    <property type="protein sequence ID" value="OYD49960.1"/>
    <property type="molecule type" value="Genomic_DNA"/>
</dbReference>
<dbReference type="Proteomes" id="UP000215441">
    <property type="component" value="Unassembled WGS sequence"/>
</dbReference>
<evidence type="ECO:0000259" key="1">
    <source>
        <dbReference type="PROSITE" id="PS50995"/>
    </source>
</evidence>
<dbReference type="InterPro" id="IPR039422">
    <property type="entry name" value="MarR/SlyA-like"/>
</dbReference>
<sequence>MPPRARPDVFEALHDLMHAYRARMVRAMTSVHPDLTFNEVRALNFIGRHPGATQKELVRHSGADKAQVARMLGLLQDKGWLERQPHAEDRRSLCLTLSAEGQALYQALQTARQTLSAQVLAGCDDATQAQLLALVARVRANLDALPPLETGEDCGHGRGRSSR</sequence>
<gene>
    <name evidence="2" type="ORF">CBY09_13535</name>
</gene>
<evidence type="ECO:0000313" key="3">
    <source>
        <dbReference type="Proteomes" id="UP000215441"/>
    </source>
</evidence>
<keyword evidence="3" id="KW-1185">Reference proteome</keyword>
<dbReference type="PROSITE" id="PS50995">
    <property type="entry name" value="HTH_MARR_2"/>
    <property type="match status" value="1"/>
</dbReference>
<protein>
    <submittedName>
        <fullName evidence="2">MarR family transcriptional regulator</fullName>
    </submittedName>
</protein>
<accession>A0A235ELU3</accession>
<feature type="domain" description="HTH marR-type" evidence="1">
    <location>
        <begin position="6"/>
        <end position="140"/>
    </location>
</feature>
<dbReference type="SUPFAM" id="SSF46785">
    <property type="entry name" value="Winged helix' DNA-binding domain"/>
    <property type="match status" value="1"/>
</dbReference>
<dbReference type="OrthoDB" id="188700at2"/>
<dbReference type="InterPro" id="IPR036388">
    <property type="entry name" value="WH-like_DNA-bd_sf"/>
</dbReference>
<dbReference type="PANTHER" id="PTHR33164">
    <property type="entry name" value="TRANSCRIPTIONAL REGULATOR, MARR FAMILY"/>
    <property type="match status" value="1"/>
</dbReference>
<dbReference type="RefSeq" id="WP_094290115.1">
    <property type="nucleotide sequence ID" value="NZ_NOIG01000008.1"/>
</dbReference>
<dbReference type="Gene3D" id="1.10.10.10">
    <property type="entry name" value="Winged helix-like DNA-binding domain superfamily/Winged helix DNA-binding domain"/>
    <property type="match status" value="1"/>
</dbReference>
<evidence type="ECO:0000313" key="2">
    <source>
        <dbReference type="EMBL" id="OYD49960.1"/>
    </source>
</evidence>
<dbReference type="Pfam" id="PF12802">
    <property type="entry name" value="MarR_2"/>
    <property type="match status" value="1"/>
</dbReference>
<name>A0A235ELU3_9BURK</name>
<comment type="caution">
    <text evidence="2">The sequence shown here is derived from an EMBL/GenBank/DDBJ whole genome shotgun (WGS) entry which is preliminary data.</text>
</comment>
<organism evidence="2 3">
    <name type="scientific">Acidovorax kalamii</name>
    <dbReference type="NCBI Taxonomy" id="2004485"/>
    <lineage>
        <taxon>Bacteria</taxon>
        <taxon>Pseudomonadati</taxon>
        <taxon>Pseudomonadota</taxon>
        <taxon>Betaproteobacteria</taxon>
        <taxon>Burkholderiales</taxon>
        <taxon>Comamonadaceae</taxon>
        <taxon>Acidovorax</taxon>
    </lineage>
</organism>
<dbReference type="InterPro" id="IPR000835">
    <property type="entry name" value="HTH_MarR-typ"/>
</dbReference>
<dbReference type="AlphaFoldDB" id="A0A235ELU3"/>